<comment type="caution">
    <text evidence="14">Lacks conserved residue(s) required for the propagation of feature annotation.</text>
</comment>
<comment type="cofactor">
    <cofactor evidence="15 16">
        <name>Zn(2+)</name>
        <dbReference type="ChEBI" id="CHEBI:29105"/>
    </cofactor>
    <text evidence="15 16">Binds 1 zinc ion per subunit.</text>
</comment>
<evidence type="ECO:0000313" key="20">
    <source>
        <dbReference type="Proteomes" id="UP000835052"/>
    </source>
</evidence>
<dbReference type="InterPro" id="IPR006026">
    <property type="entry name" value="Peptidase_Metallo"/>
</dbReference>
<keyword evidence="3 13" id="KW-0964">Secreted</keyword>
<comment type="subcellular location">
    <subcellularLocation>
        <location evidence="2 13">Secreted</location>
    </subcellularLocation>
</comment>
<dbReference type="InterPro" id="IPR034035">
    <property type="entry name" value="Astacin-like_dom"/>
</dbReference>
<dbReference type="GO" id="GO:0004222">
    <property type="term" value="F:metalloendopeptidase activity"/>
    <property type="evidence" value="ECO:0007669"/>
    <property type="project" value="UniProtKB-UniRule"/>
</dbReference>
<dbReference type="Gene3D" id="3.40.390.10">
    <property type="entry name" value="Collagenase (Catalytic Domain)"/>
    <property type="match status" value="1"/>
</dbReference>
<organism evidence="19 20">
    <name type="scientific">Caenorhabditis auriculariae</name>
    <dbReference type="NCBI Taxonomy" id="2777116"/>
    <lineage>
        <taxon>Eukaryota</taxon>
        <taxon>Metazoa</taxon>
        <taxon>Ecdysozoa</taxon>
        <taxon>Nematoda</taxon>
        <taxon>Chromadorea</taxon>
        <taxon>Rhabditida</taxon>
        <taxon>Rhabditina</taxon>
        <taxon>Rhabditomorpha</taxon>
        <taxon>Rhabditoidea</taxon>
        <taxon>Rhabditidae</taxon>
        <taxon>Peloderinae</taxon>
        <taxon>Caenorhabditis</taxon>
    </lineage>
</organism>
<feature type="domain" description="ShKT" evidence="17">
    <location>
        <begin position="535"/>
        <end position="570"/>
    </location>
</feature>
<keyword evidence="20" id="KW-1185">Reference proteome</keyword>
<dbReference type="PANTHER" id="PTHR10127">
    <property type="entry name" value="DISCOIDIN, CUB, EGF, LAMININ , AND ZINC METALLOPROTEASE DOMAIN CONTAINING"/>
    <property type="match status" value="1"/>
</dbReference>
<protein>
    <recommendedName>
        <fullName evidence="13">Zinc metalloproteinase</fullName>
    </recommendedName>
</protein>
<feature type="chain" id="PRO_5035958660" description="Zinc metalloproteinase" evidence="13 16">
    <location>
        <begin position="19"/>
        <end position="575"/>
    </location>
</feature>
<evidence type="ECO:0000256" key="7">
    <source>
        <dbReference type="ARBA" id="ARBA00022801"/>
    </source>
</evidence>
<dbReference type="InterPro" id="IPR001506">
    <property type="entry name" value="Peptidase_M12A"/>
</dbReference>
<dbReference type="PROSITE" id="PS51670">
    <property type="entry name" value="SHKT"/>
    <property type="match status" value="1"/>
</dbReference>
<evidence type="ECO:0000256" key="3">
    <source>
        <dbReference type="ARBA" id="ARBA00022525"/>
    </source>
</evidence>
<evidence type="ECO:0000259" key="18">
    <source>
        <dbReference type="PROSITE" id="PS51864"/>
    </source>
</evidence>
<dbReference type="GO" id="GO:0006508">
    <property type="term" value="P:proteolysis"/>
    <property type="evidence" value="ECO:0007669"/>
    <property type="project" value="UniProtKB-KW"/>
</dbReference>
<evidence type="ECO:0000256" key="11">
    <source>
        <dbReference type="ARBA" id="ARBA00023157"/>
    </source>
</evidence>
<feature type="signal peptide" evidence="13 16">
    <location>
        <begin position="1"/>
        <end position="18"/>
    </location>
</feature>
<name>A0A8S1HVD9_9PELO</name>
<evidence type="ECO:0000256" key="1">
    <source>
        <dbReference type="ARBA" id="ARBA00002657"/>
    </source>
</evidence>
<keyword evidence="12" id="KW-0325">Glycoprotein</keyword>
<dbReference type="AlphaFoldDB" id="A0A8S1HVD9"/>
<keyword evidence="9 15" id="KW-0482">Metalloprotease</keyword>
<dbReference type="Proteomes" id="UP000835052">
    <property type="component" value="Unassembled WGS sequence"/>
</dbReference>
<evidence type="ECO:0000256" key="6">
    <source>
        <dbReference type="ARBA" id="ARBA00022729"/>
    </source>
</evidence>
<dbReference type="PROSITE" id="PS51864">
    <property type="entry name" value="ASTACIN"/>
    <property type="match status" value="1"/>
</dbReference>
<evidence type="ECO:0000256" key="15">
    <source>
        <dbReference type="PROSITE-ProRule" id="PRU01211"/>
    </source>
</evidence>
<dbReference type="GO" id="GO:0018996">
    <property type="term" value="P:molting cycle, collagen and cuticulin-based cuticle"/>
    <property type="evidence" value="ECO:0007669"/>
    <property type="project" value="InterPro"/>
</dbReference>
<reference evidence="19" key="1">
    <citation type="submission" date="2020-10" db="EMBL/GenBank/DDBJ databases">
        <authorList>
            <person name="Kikuchi T."/>
        </authorList>
    </citation>
    <scope>NUCLEOTIDE SEQUENCE</scope>
    <source>
        <strain evidence="19">NKZ352</strain>
    </source>
</reference>
<keyword evidence="4 15" id="KW-0645">Protease</keyword>
<proteinExistence type="predicted"/>
<feature type="binding site" evidence="15">
    <location>
        <position position="206"/>
    </location>
    <ligand>
        <name>Zn(2+)</name>
        <dbReference type="ChEBI" id="CHEBI:29105"/>
        <note>catalytic</note>
    </ligand>
</feature>
<evidence type="ECO:0000259" key="17">
    <source>
        <dbReference type="PROSITE" id="PS51670"/>
    </source>
</evidence>
<dbReference type="Pfam" id="PF01549">
    <property type="entry name" value="ShK"/>
    <property type="match status" value="1"/>
</dbReference>
<evidence type="ECO:0000256" key="4">
    <source>
        <dbReference type="ARBA" id="ARBA00022670"/>
    </source>
</evidence>
<accession>A0A8S1HVD9</accession>
<evidence type="ECO:0000256" key="13">
    <source>
        <dbReference type="PIRNR" id="PIRNR036365"/>
    </source>
</evidence>
<evidence type="ECO:0000256" key="16">
    <source>
        <dbReference type="RuleBase" id="RU361183"/>
    </source>
</evidence>
<keyword evidence="7 15" id="KW-0378">Hydrolase</keyword>
<evidence type="ECO:0000256" key="9">
    <source>
        <dbReference type="ARBA" id="ARBA00023049"/>
    </source>
</evidence>
<comment type="function">
    <text evidence="1">Metalloprotease.</text>
</comment>
<evidence type="ECO:0000256" key="5">
    <source>
        <dbReference type="ARBA" id="ARBA00022723"/>
    </source>
</evidence>
<keyword evidence="10" id="KW-0865">Zymogen</keyword>
<keyword evidence="8 15" id="KW-0862">Zinc</keyword>
<dbReference type="InterPro" id="IPR003582">
    <property type="entry name" value="ShKT_dom"/>
</dbReference>
<evidence type="ECO:0000256" key="14">
    <source>
        <dbReference type="PROSITE-ProRule" id="PRU01005"/>
    </source>
</evidence>
<dbReference type="SMART" id="SM00254">
    <property type="entry name" value="ShKT"/>
    <property type="match status" value="2"/>
</dbReference>
<feature type="active site" evidence="15">
    <location>
        <position position="207"/>
    </location>
</feature>
<dbReference type="InterPro" id="IPR024079">
    <property type="entry name" value="MetalloPept_cat_dom_sf"/>
</dbReference>
<keyword evidence="5 15" id="KW-0479">Metal-binding</keyword>
<dbReference type="PANTHER" id="PTHR10127:SF833">
    <property type="entry name" value="ZINC METALLOPROTEINASE NAS-32"/>
    <property type="match status" value="1"/>
</dbReference>
<sequence>MILKWLLLAGVLFSPSFGANLGEAVRGVTPEQRKKRLYLLGKKVKIKRIDKKRSQEVQKTIPKVNLTPKVEPDLFEVNKRAGLNDYLFQGDMNLEESQLDSFEKSLGKDSSGRKKRQVLNNATFWPDNTVYFYFDSSISSRIRASVAAAHKYISDRTCVKFVEDATKENRVKVIDTAGCTSSVGMVGGEQTLSLGSGCEQVGFAAHEFTHVLGFFHAQMRYDRDSYIIIDLTDVEAGAEVDFVKYDAASTTNIVPYDLASIMHYGATTFVKSGGKPSIVPLDGSMIYTMGNRAITFYDIQMINIHLSCKCPENGLICANGSYPNPNDCSKCNCPIGYGGDLCNERPKAGTCGATLMATANWQEVSYSLGNNTFLASARDDFDFCIHWVQAPFGKQIQFQIISSFNPQCSYGCKLNGIEPKINADQKMTNRKYCCDEFNNKILTSEVNPMPVVAYNRYYYTTYTWQYRYVDAANPPTTPPSATGITVPKCFDILGSFTCESYKASSCFTGQITDALKLQCPTTFNLCNKNLVRQPCTDYYSSCFQYMLKGRCSSDLSLVAEFNCPLTCGFCLTPNK</sequence>
<evidence type="ECO:0000256" key="12">
    <source>
        <dbReference type="ARBA" id="ARBA00023180"/>
    </source>
</evidence>
<dbReference type="SMART" id="SM00235">
    <property type="entry name" value="ZnMc"/>
    <property type="match status" value="1"/>
</dbReference>
<evidence type="ECO:0000256" key="8">
    <source>
        <dbReference type="ARBA" id="ARBA00022833"/>
    </source>
</evidence>
<evidence type="ECO:0000256" key="2">
    <source>
        <dbReference type="ARBA" id="ARBA00004613"/>
    </source>
</evidence>
<feature type="domain" description="Peptidase M12A" evidence="18">
    <location>
        <begin position="116"/>
        <end position="309"/>
    </location>
</feature>
<dbReference type="OrthoDB" id="5806856at2759"/>
<gene>
    <name evidence="19" type="ORF">CAUJ_LOCUS15226</name>
</gene>
<dbReference type="EMBL" id="CAJGYM010000167">
    <property type="protein sequence ID" value="CAD6199323.1"/>
    <property type="molecule type" value="Genomic_DNA"/>
</dbReference>
<keyword evidence="6 13" id="KW-0732">Signal</keyword>
<dbReference type="SUPFAM" id="SSF55486">
    <property type="entry name" value="Metalloproteases ('zincins'), catalytic domain"/>
    <property type="match status" value="1"/>
</dbReference>
<dbReference type="PIRSF" id="PIRSF036365">
    <property type="entry name" value="Astacin_nematoda"/>
    <property type="match status" value="1"/>
</dbReference>
<evidence type="ECO:0000256" key="10">
    <source>
        <dbReference type="ARBA" id="ARBA00023145"/>
    </source>
</evidence>
<comment type="caution">
    <text evidence="19">The sequence shown here is derived from an EMBL/GenBank/DDBJ whole genome shotgun (WGS) entry which is preliminary data.</text>
</comment>
<dbReference type="GO" id="GO:0005576">
    <property type="term" value="C:extracellular region"/>
    <property type="evidence" value="ECO:0007669"/>
    <property type="project" value="UniProtKB-SubCell"/>
</dbReference>
<dbReference type="PRINTS" id="PR00480">
    <property type="entry name" value="ASTACIN"/>
</dbReference>
<dbReference type="InterPro" id="IPR017050">
    <property type="entry name" value="Metallopeptidase_nem"/>
</dbReference>
<evidence type="ECO:0000313" key="19">
    <source>
        <dbReference type="EMBL" id="CAD6199323.1"/>
    </source>
</evidence>
<feature type="binding site" evidence="15">
    <location>
        <position position="216"/>
    </location>
    <ligand>
        <name>Zn(2+)</name>
        <dbReference type="ChEBI" id="CHEBI:29105"/>
        <note>catalytic</note>
    </ligand>
</feature>
<feature type="binding site" evidence="15">
    <location>
        <position position="210"/>
    </location>
    <ligand>
        <name>Zn(2+)</name>
        <dbReference type="ChEBI" id="CHEBI:29105"/>
        <note>catalytic</note>
    </ligand>
</feature>
<dbReference type="Pfam" id="PF01400">
    <property type="entry name" value="Astacin"/>
    <property type="match status" value="1"/>
</dbReference>
<keyword evidence="11" id="KW-1015">Disulfide bond</keyword>
<dbReference type="CDD" id="cd04280">
    <property type="entry name" value="ZnMc_astacin_like"/>
    <property type="match status" value="1"/>
</dbReference>
<dbReference type="GO" id="GO:0008270">
    <property type="term" value="F:zinc ion binding"/>
    <property type="evidence" value="ECO:0007669"/>
    <property type="project" value="UniProtKB-UniRule"/>
</dbReference>